<keyword evidence="8" id="KW-1185">Reference proteome</keyword>
<dbReference type="InterPro" id="IPR011041">
    <property type="entry name" value="Quinoprot_gluc/sorb_DH_b-prop"/>
</dbReference>
<evidence type="ECO:0000256" key="1">
    <source>
        <dbReference type="ARBA" id="ARBA00022617"/>
    </source>
</evidence>
<accession>A0A518H0L5</accession>
<dbReference type="GO" id="GO:0046872">
    <property type="term" value="F:metal ion binding"/>
    <property type="evidence" value="ECO:0007669"/>
    <property type="project" value="UniProtKB-KW"/>
</dbReference>
<evidence type="ECO:0000256" key="3">
    <source>
        <dbReference type="ARBA" id="ARBA00023004"/>
    </source>
</evidence>
<dbReference type="Gene3D" id="1.10.760.10">
    <property type="entry name" value="Cytochrome c-like domain"/>
    <property type="match status" value="1"/>
</dbReference>
<sequence length="1010" mass="110383">MSRLLRSLGLLPVFVSVAMLVPGWFGPPDPPADPTASPDPEASGRVPWTSSRVVGSPEPPRPYTVEVAFPKLTFDRPLELAFVPGTDRLAVAQSGGRVVTFANDPGADRADLLLDLKAVEPKFAALYGLAFHPDFGRNGRFYACYTVGYAIDDGTRVSEFRVDPDRRDPPRADPASERILITWYAGGHNGGSLKFGPKDGYLYISAGDGADPTPPDPFLAGQDLGTLMSKVMRIDVDAQDPGRAYRVPPDNPFVGLEGARPEVWAYGFRNPWRMGFDRESGDLWLGDVGWELWELVHRVEEGGNYGWSLMEGSQPVMPDGPRGPTPISPPIVQHPHSEAASMTGGFVYRGDRFEDLKGAYVYGDYQTGTVWGLRYDGEAVTRHEVLAETPLRLVAFGEDRAGELFLLDYEQSNTVYRLVPNPDASKSNRRFPRTLGETGLFASVEDLVPSPGVLPYRINAPFWDDGTEGDRLMALPGTSRIGFEREKLWKFPEGSVLARTVTIDLGASGTRRLETQILHFEDGSWRPYSYRWDDEQAEATLSPPEGETVAFSVADPEVPGGERTVTHRISARSECVLCHNPWAGEGLLFGRQSATPLTANTLQMNVQELDDDEPIDQLRSFERLGLFDGPLPESPEALPRLSNPYDESADLASRARSYLQVNCAHCHRFGAGGSAAMFLTADRPMPETGTLGVRPMQGAFDLDDARIIDPGDPFGSVLYFRMAKLGAGRMPRVGPKRVDDRGVDLMYRWIASLKDDGTTGPPADPFGHLPAEVSGAIARLRGEEPMPVGACAEAFEQATGTVRGALALVRRVDEGSIAGPVAERLVALSREHPRAEVRDLFERFVPESERVERLGDAIEFDALLALAGDADRGRVVFFGNSSQCQNCHRVGGEGRVVGPDLDGIGAKYPKRELLDHIVSPSKQVDPQYVSYILETTTGLIHSGVLVQANDDFAELKDAEGLSIRVEAGEIEQLVPRAESLMPERLLGSLTAQEAADLLEYLSTLREVASP</sequence>
<dbReference type="GO" id="GO:0009055">
    <property type="term" value="F:electron transfer activity"/>
    <property type="evidence" value="ECO:0007669"/>
    <property type="project" value="InterPro"/>
</dbReference>
<keyword evidence="3 4" id="KW-0408">Iron</keyword>
<evidence type="ECO:0000256" key="4">
    <source>
        <dbReference type="PROSITE-ProRule" id="PRU00433"/>
    </source>
</evidence>
<dbReference type="AlphaFoldDB" id="A0A518H0L5"/>
<dbReference type="InterPro" id="IPR009056">
    <property type="entry name" value="Cyt_c-like_dom"/>
</dbReference>
<dbReference type="Gene3D" id="2.120.10.30">
    <property type="entry name" value="TolB, C-terminal domain"/>
    <property type="match status" value="1"/>
</dbReference>
<dbReference type="InterPro" id="IPR012938">
    <property type="entry name" value="Glc/Sorbosone_DH"/>
</dbReference>
<dbReference type="InterPro" id="IPR013427">
    <property type="entry name" value="Haem-bd_dom_put"/>
</dbReference>
<evidence type="ECO:0000259" key="6">
    <source>
        <dbReference type="PROSITE" id="PS51007"/>
    </source>
</evidence>
<dbReference type="RefSeq" id="WP_197446884.1">
    <property type="nucleotide sequence ID" value="NZ_CP036426.1"/>
</dbReference>
<evidence type="ECO:0000256" key="2">
    <source>
        <dbReference type="ARBA" id="ARBA00022723"/>
    </source>
</evidence>
<dbReference type="KEGG" id="tpla:ElP_22360"/>
<dbReference type="Pfam" id="PF00034">
    <property type="entry name" value="Cytochrom_C"/>
    <property type="match status" value="1"/>
</dbReference>
<keyword evidence="2 4" id="KW-0479">Metal-binding</keyword>
<evidence type="ECO:0000313" key="8">
    <source>
        <dbReference type="Proteomes" id="UP000317835"/>
    </source>
</evidence>
<keyword evidence="1 4" id="KW-0349">Heme</keyword>
<proteinExistence type="predicted"/>
<evidence type="ECO:0000256" key="5">
    <source>
        <dbReference type="SAM" id="MobiDB-lite"/>
    </source>
</evidence>
<dbReference type="EC" id="1.1.5.-" evidence="7"/>
<evidence type="ECO:0000313" key="7">
    <source>
        <dbReference type="EMBL" id="QDV34351.1"/>
    </source>
</evidence>
<dbReference type="Pfam" id="PF07995">
    <property type="entry name" value="GSDH"/>
    <property type="match status" value="1"/>
</dbReference>
<feature type="domain" description="Cytochrome c" evidence="6">
    <location>
        <begin position="868"/>
        <end position="1005"/>
    </location>
</feature>
<dbReference type="PROSITE" id="PS51007">
    <property type="entry name" value="CYTC"/>
    <property type="match status" value="1"/>
</dbReference>
<dbReference type="EMBL" id="CP036426">
    <property type="protein sequence ID" value="QDV34351.1"/>
    <property type="molecule type" value="Genomic_DNA"/>
</dbReference>
<dbReference type="PANTHER" id="PTHR19328">
    <property type="entry name" value="HEDGEHOG-INTERACTING PROTEIN"/>
    <property type="match status" value="1"/>
</dbReference>
<dbReference type="Proteomes" id="UP000317835">
    <property type="component" value="Chromosome"/>
</dbReference>
<name>A0A518H0L5_9BACT</name>
<reference evidence="7 8" key="1">
    <citation type="submission" date="2019-02" db="EMBL/GenBank/DDBJ databases">
        <title>Deep-cultivation of Planctomycetes and their phenomic and genomic characterization uncovers novel biology.</title>
        <authorList>
            <person name="Wiegand S."/>
            <person name="Jogler M."/>
            <person name="Boedeker C."/>
            <person name="Pinto D."/>
            <person name="Vollmers J."/>
            <person name="Rivas-Marin E."/>
            <person name="Kohn T."/>
            <person name="Peeters S.H."/>
            <person name="Heuer A."/>
            <person name="Rast P."/>
            <person name="Oberbeckmann S."/>
            <person name="Bunk B."/>
            <person name="Jeske O."/>
            <person name="Meyerdierks A."/>
            <person name="Storesund J.E."/>
            <person name="Kallscheuer N."/>
            <person name="Luecker S."/>
            <person name="Lage O.M."/>
            <person name="Pohl T."/>
            <person name="Merkel B.J."/>
            <person name="Hornburger P."/>
            <person name="Mueller R.-W."/>
            <person name="Bruemmer F."/>
            <person name="Labrenz M."/>
            <person name="Spormann A.M."/>
            <person name="Op den Camp H."/>
            <person name="Overmann J."/>
            <person name="Amann R."/>
            <person name="Jetten M.S.M."/>
            <person name="Mascher T."/>
            <person name="Medema M.H."/>
            <person name="Devos D.P."/>
            <person name="Kaster A.-K."/>
            <person name="Ovreas L."/>
            <person name="Rohde M."/>
            <person name="Galperin M.Y."/>
            <person name="Jogler C."/>
        </authorList>
    </citation>
    <scope>NUCLEOTIDE SEQUENCE [LARGE SCALE GENOMIC DNA]</scope>
    <source>
        <strain evidence="7 8">ElP</strain>
    </source>
</reference>
<feature type="region of interest" description="Disordered" evidence="5">
    <location>
        <begin position="30"/>
        <end position="59"/>
    </location>
</feature>
<dbReference type="NCBIfam" id="TIGR02603">
    <property type="entry name" value="CxxCH_TIGR02603"/>
    <property type="match status" value="1"/>
</dbReference>
<protein>
    <submittedName>
        <fullName evidence="7">Soluble aldose sugar dehydrogenase YliI</fullName>
        <ecNumber evidence="7">1.1.5.-</ecNumber>
    </submittedName>
</protein>
<dbReference type="InterPro" id="IPR036909">
    <property type="entry name" value="Cyt_c-like_dom_sf"/>
</dbReference>
<organism evidence="7 8">
    <name type="scientific">Tautonia plasticadhaerens</name>
    <dbReference type="NCBI Taxonomy" id="2527974"/>
    <lineage>
        <taxon>Bacteria</taxon>
        <taxon>Pseudomonadati</taxon>
        <taxon>Planctomycetota</taxon>
        <taxon>Planctomycetia</taxon>
        <taxon>Isosphaerales</taxon>
        <taxon>Isosphaeraceae</taxon>
        <taxon>Tautonia</taxon>
    </lineage>
</organism>
<dbReference type="SUPFAM" id="SSF46626">
    <property type="entry name" value="Cytochrome c"/>
    <property type="match status" value="2"/>
</dbReference>
<dbReference type="InterPro" id="IPR011042">
    <property type="entry name" value="6-blade_b-propeller_TolB-like"/>
</dbReference>
<gene>
    <name evidence="7" type="primary">yliI_1</name>
    <name evidence="7" type="ORF">ElP_22360</name>
</gene>
<dbReference type="GO" id="GO:0020037">
    <property type="term" value="F:heme binding"/>
    <property type="evidence" value="ECO:0007669"/>
    <property type="project" value="InterPro"/>
</dbReference>
<keyword evidence="7" id="KW-0560">Oxidoreductase</keyword>
<dbReference type="SUPFAM" id="SSF50952">
    <property type="entry name" value="Soluble quinoprotein glucose dehydrogenase"/>
    <property type="match status" value="1"/>
</dbReference>
<dbReference type="PANTHER" id="PTHR19328:SF75">
    <property type="entry name" value="ALDOSE SUGAR DEHYDROGENASE YLII"/>
    <property type="match status" value="1"/>
</dbReference>
<dbReference type="GO" id="GO:0016491">
    <property type="term" value="F:oxidoreductase activity"/>
    <property type="evidence" value="ECO:0007669"/>
    <property type="project" value="UniProtKB-KW"/>
</dbReference>